<evidence type="ECO:0000259" key="1">
    <source>
        <dbReference type="Pfam" id="PF01323"/>
    </source>
</evidence>
<dbReference type="EMBL" id="JAABNT010000003">
    <property type="protein sequence ID" value="NEK21878.1"/>
    <property type="molecule type" value="Genomic_DNA"/>
</dbReference>
<dbReference type="GO" id="GO:0016491">
    <property type="term" value="F:oxidoreductase activity"/>
    <property type="evidence" value="ECO:0007669"/>
    <property type="project" value="InterPro"/>
</dbReference>
<dbReference type="Proteomes" id="UP000468591">
    <property type="component" value="Unassembled WGS sequence"/>
</dbReference>
<protein>
    <submittedName>
        <fullName evidence="2">DsbA family oxidoreductase</fullName>
    </submittedName>
</protein>
<reference evidence="2 3" key="1">
    <citation type="submission" date="2020-01" db="EMBL/GenBank/DDBJ databases">
        <title>Sulfitobacter sediminilitoris sp. nov., isolated from a tidal flat.</title>
        <authorList>
            <person name="Park S."/>
            <person name="Yoon J.-H."/>
        </authorList>
    </citation>
    <scope>NUCLEOTIDE SEQUENCE [LARGE SCALE GENOMIC DNA]</scope>
    <source>
        <strain evidence="2 3">JBTF-M27</strain>
    </source>
</reference>
<keyword evidence="3" id="KW-1185">Reference proteome</keyword>
<dbReference type="Gene3D" id="3.40.30.10">
    <property type="entry name" value="Glutaredoxin"/>
    <property type="match status" value="1"/>
</dbReference>
<dbReference type="AlphaFoldDB" id="A0A6P0C9R8"/>
<accession>A0A6P0C9R8</accession>
<proteinExistence type="predicted"/>
<gene>
    <name evidence="2" type="ORF">GV827_05615</name>
</gene>
<dbReference type="CDD" id="cd03024">
    <property type="entry name" value="DsbA_FrnE"/>
    <property type="match status" value="1"/>
</dbReference>
<dbReference type="InterPro" id="IPR036249">
    <property type="entry name" value="Thioredoxin-like_sf"/>
</dbReference>
<dbReference type="SUPFAM" id="SSF52833">
    <property type="entry name" value="Thioredoxin-like"/>
    <property type="match status" value="1"/>
</dbReference>
<comment type="caution">
    <text evidence="2">The sequence shown here is derived from an EMBL/GenBank/DDBJ whole genome shotgun (WGS) entry which is preliminary data.</text>
</comment>
<evidence type="ECO:0000313" key="3">
    <source>
        <dbReference type="Proteomes" id="UP000468591"/>
    </source>
</evidence>
<evidence type="ECO:0000313" key="2">
    <source>
        <dbReference type="EMBL" id="NEK21878.1"/>
    </source>
</evidence>
<dbReference type="PANTHER" id="PTHR13887">
    <property type="entry name" value="GLUTATHIONE S-TRANSFERASE KAPPA"/>
    <property type="match status" value="1"/>
</dbReference>
<name>A0A6P0C9R8_9RHOB</name>
<feature type="domain" description="DSBA-like thioredoxin" evidence="1">
    <location>
        <begin position="14"/>
        <end position="214"/>
    </location>
</feature>
<dbReference type="InterPro" id="IPR001853">
    <property type="entry name" value="DSBA-like_thioredoxin_dom"/>
</dbReference>
<sequence length="224" mass="24397">MTNAETPTDGPVVQIDIVSDVMCPWCIVGFRQLEQALGLVGAGAYIRWHPFELNPQMPTEGQYLTEHIAEKYGSTPEQSAQNRKMLTDLGASLGITFNFSDDSRIVNTFAAHQLLGWAQSQGLQHPLKMALFDAHFTQGQNVSDIDVLLNVAESVGLDREAAAKVLSTGSHAEETRAHQQFWTSRGVSGVPSMVFDGRYLLTGAQGAETYAQMLTKVIGEKDAA</sequence>
<organism evidence="2 3">
    <name type="scientific">Sulfitobacter sediminilitoris</name>
    <dbReference type="NCBI Taxonomy" id="2698830"/>
    <lineage>
        <taxon>Bacteria</taxon>
        <taxon>Pseudomonadati</taxon>
        <taxon>Pseudomonadota</taxon>
        <taxon>Alphaproteobacteria</taxon>
        <taxon>Rhodobacterales</taxon>
        <taxon>Roseobacteraceae</taxon>
        <taxon>Sulfitobacter</taxon>
    </lineage>
</organism>
<dbReference type="Pfam" id="PF01323">
    <property type="entry name" value="DSBA"/>
    <property type="match status" value="1"/>
</dbReference>
<dbReference type="PANTHER" id="PTHR13887:SF41">
    <property type="entry name" value="THIOREDOXIN SUPERFAMILY PROTEIN"/>
    <property type="match status" value="1"/>
</dbReference>
<dbReference type="RefSeq" id="WP_164352775.1">
    <property type="nucleotide sequence ID" value="NZ_JAABNT010000003.1"/>
</dbReference>